<dbReference type="InterPro" id="IPR015421">
    <property type="entry name" value="PyrdxlP-dep_Trfase_major"/>
</dbReference>
<dbReference type="AlphaFoldDB" id="A0A7S4ECY0"/>
<evidence type="ECO:0000313" key="3">
    <source>
        <dbReference type="EMBL" id="CAH0370610.1"/>
    </source>
</evidence>
<dbReference type="InterPro" id="IPR015424">
    <property type="entry name" value="PyrdxlP-dep_Trfase"/>
</dbReference>
<evidence type="ECO:0000313" key="2">
    <source>
        <dbReference type="EMBL" id="CAE0704319.1"/>
    </source>
</evidence>
<name>A0A7S4ECY0_9STRA</name>
<gene>
    <name evidence="2" type="ORF">PCAL00307_LOCUS19767</name>
    <name evidence="3" type="ORF">PECAL_3P05060</name>
</gene>
<dbReference type="SUPFAM" id="SSF56059">
    <property type="entry name" value="Glutathione synthetase ATP-binding domain-like"/>
    <property type="match status" value="1"/>
</dbReference>
<dbReference type="Gene3D" id="3.30.470.20">
    <property type="entry name" value="ATP-grasp fold, B domain"/>
    <property type="match status" value="1"/>
</dbReference>
<reference evidence="2" key="1">
    <citation type="submission" date="2021-01" db="EMBL/GenBank/DDBJ databases">
        <authorList>
            <person name="Corre E."/>
            <person name="Pelletier E."/>
            <person name="Niang G."/>
            <person name="Scheremetjew M."/>
            <person name="Finn R."/>
            <person name="Kale V."/>
            <person name="Holt S."/>
            <person name="Cochrane G."/>
            <person name="Meng A."/>
            <person name="Brown T."/>
            <person name="Cohen L."/>
        </authorList>
    </citation>
    <scope>NUCLEOTIDE SEQUENCE</scope>
    <source>
        <strain evidence="2">CCMP1756</strain>
    </source>
</reference>
<dbReference type="Gene3D" id="3.40.640.10">
    <property type="entry name" value="Type I PLP-dependent aspartate aminotransferase-like (Major domain)"/>
    <property type="match status" value="1"/>
</dbReference>
<dbReference type="InterPro" id="IPR015422">
    <property type="entry name" value="PyrdxlP-dep_Trfase_small"/>
</dbReference>
<accession>A0A7S4ECY0</accession>
<sequence length="751" mass="82226">MAAYDAAAAEPRTLRYFVSDREPLAAKRIGGALNALENASNGTLVVQRERRAANADFIWLNTPSKAHKAACASVASYNHVVGARQALEHKGRFSDLAERCGEAVLWSRSFSNVKELRAFIEQEDLRGAWVVKDATANSGVGLWFASCAEDLLHMTIDARHEVVLQSYLHNPLLWRGRKLQYRCYCVWRGRRCYLYTGAMAQVCALPYAPPSGDMAPEQHVTNVSCNVDSSNFVPERPVPDLRQSHPEAFEAVVTALRSLSRACAPALAPSSNRFELVGVDVLLEERDNELKAHLIECNCPPNAYGSSDHGPVEAFHHGVVTSLLAFCVLDAPSETWVCVDAQKPCDTAFSTALGPALAWRRFRAASKLLDAVSERPPSVSTAIALQARRRFAFFDDDNRWAFLENGGGTQVPRCVIEASQNALQARWRDIHGAAAREACRSFACRWLQKDTVFLAANASNALDQVASLTDGPVILTDAAHDALLRPWMQRSVRWWRCGQDGSLDLETLTPLLDASIKVVCVPAASNVSGRVYDVPTIIQCIREACPHSMIVVDAVAYAPHRRPVFADADAVVVAYHKCFGPHLACCGLSQRFVDGVASSGLPAPQYYPSGRAFERGTLSHEACAGAAALESYFLEYGSVDAFYEHCSIAEAAPFRRLIGFLRSQPRVSVMEAFGETLPLPTVAFVHATITPEAIVERCRSLDIAVRCGEFLSPGLVAAAGFQSVVRASLVHYNTVEEVDRLCACLERMGEW</sequence>
<dbReference type="InterPro" id="IPR000192">
    <property type="entry name" value="Aminotrans_V_dom"/>
</dbReference>
<feature type="domain" description="Aminotransferase class V" evidence="1">
    <location>
        <begin position="403"/>
        <end position="741"/>
    </location>
</feature>
<evidence type="ECO:0000259" key="1">
    <source>
        <dbReference type="Pfam" id="PF00266"/>
    </source>
</evidence>
<organism evidence="2">
    <name type="scientific">Pelagomonas calceolata</name>
    <dbReference type="NCBI Taxonomy" id="35677"/>
    <lineage>
        <taxon>Eukaryota</taxon>
        <taxon>Sar</taxon>
        <taxon>Stramenopiles</taxon>
        <taxon>Ochrophyta</taxon>
        <taxon>Pelagophyceae</taxon>
        <taxon>Pelagomonadales</taxon>
        <taxon>Pelagomonadaceae</taxon>
        <taxon>Pelagomonas</taxon>
    </lineage>
</organism>
<proteinExistence type="predicted"/>
<reference evidence="3" key="2">
    <citation type="submission" date="2021-11" db="EMBL/GenBank/DDBJ databases">
        <authorList>
            <consortium name="Genoscope - CEA"/>
            <person name="William W."/>
        </authorList>
    </citation>
    <scope>NUCLEOTIDE SEQUENCE</scope>
</reference>
<dbReference type="PANTHER" id="PTHR43586:SF21">
    <property type="entry name" value="PYRIDOXAL PHOSPHATE (PLP)-DEPENDENT ASPARTATE AMINOTRANSFERASE SUPERFAMILY"/>
    <property type="match status" value="1"/>
</dbReference>
<evidence type="ECO:0000313" key="4">
    <source>
        <dbReference type="Proteomes" id="UP000789595"/>
    </source>
</evidence>
<protein>
    <recommendedName>
        <fullName evidence="1">Aminotransferase class V domain-containing protein</fullName>
    </recommendedName>
</protein>
<keyword evidence="4" id="KW-1185">Reference proteome</keyword>
<dbReference type="EMBL" id="CAKKNE010000003">
    <property type="protein sequence ID" value="CAH0370610.1"/>
    <property type="molecule type" value="Genomic_DNA"/>
</dbReference>
<dbReference type="Pfam" id="PF00266">
    <property type="entry name" value="Aminotran_5"/>
    <property type="match status" value="1"/>
</dbReference>
<dbReference type="Pfam" id="PF03133">
    <property type="entry name" value="TTL"/>
    <property type="match status" value="1"/>
</dbReference>
<dbReference type="Proteomes" id="UP000789595">
    <property type="component" value="Unassembled WGS sequence"/>
</dbReference>
<dbReference type="InterPro" id="IPR004344">
    <property type="entry name" value="TTL/TTLL_fam"/>
</dbReference>
<dbReference type="Gene3D" id="3.90.1150.10">
    <property type="entry name" value="Aspartate Aminotransferase, domain 1"/>
    <property type="match status" value="1"/>
</dbReference>
<dbReference type="PROSITE" id="PS51221">
    <property type="entry name" value="TTL"/>
    <property type="match status" value="1"/>
</dbReference>
<dbReference type="SUPFAM" id="SSF53383">
    <property type="entry name" value="PLP-dependent transferases"/>
    <property type="match status" value="1"/>
</dbReference>
<dbReference type="OrthoDB" id="420046at2759"/>
<dbReference type="PANTHER" id="PTHR43586">
    <property type="entry name" value="CYSTEINE DESULFURASE"/>
    <property type="match status" value="1"/>
</dbReference>
<dbReference type="EMBL" id="HBIW01022916">
    <property type="protein sequence ID" value="CAE0704319.1"/>
    <property type="molecule type" value="Transcribed_RNA"/>
</dbReference>